<dbReference type="GO" id="GO:0000160">
    <property type="term" value="P:phosphorelay signal transduction system"/>
    <property type="evidence" value="ECO:0007669"/>
    <property type="project" value="InterPro"/>
</dbReference>
<evidence type="ECO:0000313" key="6">
    <source>
        <dbReference type="Proteomes" id="UP000283360"/>
    </source>
</evidence>
<accession>A0A3R5ZFJ0</accession>
<dbReference type="Pfam" id="PF00486">
    <property type="entry name" value="Trans_reg_C"/>
    <property type="match status" value="1"/>
</dbReference>
<dbReference type="Proteomes" id="UP000283360">
    <property type="component" value="Unassembled WGS sequence"/>
</dbReference>
<dbReference type="InterPro" id="IPR016032">
    <property type="entry name" value="Sig_transdc_resp-reg_C-effctor"/>
</dbReference>
<evidence type="ECO:0000256" key="2">
    <source>
        <dbReference type="PROSITE-ProRule" id="PRU01091"/>
    </source>
</evidence>
<comment type="caution">
    <text evidence="4">The sequence shown here is derived from an EMBL/GenBank/DDBJ whole genome shotgun (WGS) entry which is preliminary data.</text>
</comment>
<dbReference type="InterPro" id="IPR036388">
    <property type="entry name" value="WH-like_DNA-bd_sf"/>
</dbReference>
<evidence type="ECO:0000313" key="4">
    <source>
        <dbReference type="EMBL" id="RGT88686.1"/>
    </source>
</evidence>
<feature type="DNA-binding region" description="OmpR/PhoB-type" evidence="2">
    <location>
        <begin position="53"/>
        <end position="139"/>
    </location>
</feature>
<dbReference type="AlphaFoldDB" id="A0A3R5ZFJ0"/>
<protein>
    <submittedName>
        <fullName evidence="4">DNA-binding response regulator</fullName>
    </submittedName>
</protein>
<dbReference type="Proteomes" id="UP000285693">
    <property type="component" value="Unassembled WGS sequence"/>
</dbReference>
<organism evidence="4 6">
    <name type="scientific">Coprococcus comes</name>
    <dbReference type="NCBI Taxonomy" id="410072"/>
    <lineage>
        <taxon>Bacteria</taxon>
        <taxon>Bacillati</taxon>
        <taxon>Bacillota</taxon>
        <taxon>Clostridia</taxon>
        <taxon>Lachnospirales</taxon>
        <taxon>Lachnospiraceae</taxon>
        <taxon>Coprococcus</taxon>
    </lineage>
</organism>
<keyword evidence="6" id="KW-1185">Reference proteome</keyword>
<dbReference type="EMBL" id="QRXJ01000015">
    <property type="protein sequence ID" value="RGT88686.1"/>
    <property type="molecule type" value="Genomic_DNA"/>
</dbReference>
<dbReference type="RefSeq" id="WP_117824309.1">
    <property type="nucleotide sequence ID" value="NZ_JAAIOQ010000001.1"/>
</dbReference>
<dbReference type="InterPro" id="IPR001867">
    <property type="entry name" value="OmpR/PhoB-type_DNA-bd"/>
</dbReference>
<dbReference type="SUPFAM" id="SSF46894">
    <property type="entry name" value="C-terminal effector domain of the bipartite response regulators"/>
    <property type="match status" value="1"/>
</dbReference>
<evidence type="ECO:0000256" key="1">
    <source>
        <dbReference type="ARBA" id="ARBA00023125"/>
    </source>
</evidence>
<dbReference type="GO" id="GO:0006355">
    <property type="term" value="P:regulation of DNA-templated transcription"/>
    <property type="evidence" value="ECO:0007669"/>
    <property type="project" value="InterPro"/>
</dbReference>
<evidence type="ECO:0000313" key="7">
    <source>
        <dbReference type="Proteomes" id="UP000285693"/>
    </source>
</evidence>
<sequence length="139" mass="16647">MKKVLIAADEVDKWSRLCEGLQNEWECTTVNLDAFEKFHTIAVYDAVLIREKQKIIQKGKLLIDWCYHTVYWREHELATLNEREKAFLYLLAESSKQVVTHEIIIEQLWKEPYEDDSANMIWCFVHRLDLIIEEYFHAA</sequence>
<evidence type="ECO:0000259" key="3">
    <source>
        <dbReference type="PROSITE" id="PS51755"/>
    </source>
</evidence>
<dbReference type="GO" id="GO:0003677">
    <property type="term" value="F:DNA binding"/>
    <property type="evidence" value="ECO:0007669"/>
    <property type="project" value="UniProtKB-UniRule"/>
</dbReference>
<keyword evidence="1 2" id="KW-0238">DNA-binding</keyword>
<dbReference type="PROSITE" id="PS51755">
    <property type="entry name" value="OMPR_PHOB"/>
    <property type="match status" value="1"/>
</dbReference>
<feature type="domain" description="OmpR/PhoB-type" evidence="3">
    <location>
        <begin position="53"/>
        <end position="139"/>
    </location>
</feature>
<gene>
    <name evidence="5" type="ORF">DWW65_12165</name>
    <name evidence="4" type="ORF">DWX03_11645</name>
</gene>
<dbReference type="Gene3D" id="1.10.10.10">
    <property type="entry name" value="Winged helix-like DNA-binding domain superfamily/Winged helix DNA-binding domain"/>
    <property type="match status" value="1"/>
</dbReference>
<proteinExistence type="predicted"/>
<evidence type="ECO:0000313" key="5">
    <source>
        <dbReference type="EMBL" id="RGU44564.1"/>
    </source>
</evidence>
<dbReference type="EMBL" id="QRXY01000016">
    <property type="protein sequence ID" value="RGU44564.1"/>
    <property type="molecule type" value="Genomic_DNA"/>
</dbReference>
<reference evidence="6 7" key="1">
    <citation type="submission" date="2018-08" db="EMBL/GenBank/DDBJ databases">
        <title>A genome reference for cultivated species of the human gut microbiota.</title>
        <authorList>
            <person name="Zou Y."/>
            <person name="Xue W."/>
            <person name="Luo G."/>
        </authorList>
    </citation>
    <scope>NUCLEOTIDE SEQUENCE [LARGE SCALE GENOMIC DNA]</scope>
    <source>
        <strain evidence="5 7">AF16-31</strain>
        <strain evidence="4 6">AF18-12LB</strain>
    </source>
</reference>
<name>A0A3R5ZFJ0_9FIRM</name>